<feature type="non-terminal residue" evidence="3">
    <location>
        <position position="1"/>
    </location>
</feature>
<sequence length="162" mass="18610">DASESCKQLKYNSKRCGLCLNVIENKMADALESACIKPLEDNIFTYKSNVTVKVSPKNTQDAIKWQTYCDICQKIFRNKESLPLHKRTKHQDMNNDSHLSQVASDKEQAADHLYCFNHKKNVETEHEVDIGNGLSHSKKCLCRGTLKNTELTEEQLRYKLCD</sequence>
<accession>A0AAV2HQC4</accession>
<evidence type="ECO:0000259" key="2">
    <source>
        <dbReference type="PROSITE" id="PS50157"/>
    </source>
</evidence>
<feature type="non-terminal residue" evidence="3">
    <location>
        <position position="162"/>
    </location>
</feature>
<protein>
    <recommendedName>
        <fullName evidence="2">C2H2-type domain-containing protein</fullName>
    </recommendedName>
</protein>
<dbReference type="PROSITE" id="PS00028">
    <property type="entry name" value="ZINC_FINGER_C2H2_1"/>
    <property type="match status" value="1"/>
</dbReference>
<keyword evidence="1" id="KW-0863">Zinc-finger</keyword>
<dbReference type="PROSITE" id="PS50157">
    <property type="entry name" value="ZINC_FINGER_C2H2_2"/>
    <property type="match status" value="1"/>
</dbReference>
<dbReference type="Proteomes" id="UP001497497">
    <property type="component" value="Unassembled WGS sequence"/>
</dbReference>
<keyword evidence="1" id="KW-0479">Metal-binding</keyword>
<organism evidence="3 4">
    <name type="scientific">Lymnaea stagnalis</name>
    <name type="common">Great pond snail</name>
    <name type="synonym">Helix stagnalis</name>
    <dbReference type="NCBI Taxonomy" id="6523"/>
    <lineage>
        <taxon>Eukaryota</taxon>
        <taxon>Metazoa</taxon>
        <taxon>Spiralia</taxon>
        <taxon>Lophotrochozoa</taxon>
        <taxon>Mollusca</taxon>
        <taxon>Gastropoda</taxon>
        <taxon>Heterobranchia</taxon>
        <taxon>Euthyneura</taxon>
        <taxon>Panpulmonata</taxon>
        <taxon>Hygrophila</taxon>
        <taxon>Lymnaeoidea</taxon>
        <taxon>Lymnaeidae</taxon>
        <taxon>Lymnaea</taxon>
    </lineage>
</organism>
<dbReference type="AlphaFoldDB" id="A0AAV2HQC4"/>
<dbReference type="InterPro" id="IPR013087">
    <property type="entry name" value="Znf_C2H2_type"/>
</dbReference>
<dbReference type="GO" id="GO:0008270">
    <property type="term" value="F:zinc ion binding"/>
    <property type="evidence" value="ECO:0007669"/>
    <property type="project" value="UniProtKB-KW"/>
</dbReference>
<evidence type="ECO:0000313" key="3">
    <source>
        <dbReference type="EMBL" id="CAL1534366.1"/>
    </source>
</evidence>
<evidence type="ECO:0000313" key="4">
    <source>
        <dbReference type="Proteomes" id="UP001497497"/>
    </source>
</evidence>
<dbReference type="EMBL" id="CAXITT010000169">
    <property type="protein sequence ID" value="CAL1534366.1"/>
    <property type="molecule type" value="Genomic_DNA"/>
</dbReference>
<gene>
    <name evidence="3" type="ORF">GSLYS_00008326001</name>
</gene>
<feature type="domain" description="C2H2-type" evidence="2">
    <location>
        <begin position="67"/>
        <end position="95"/>
    </location>
</feature>
<keyword evidence="4" id="KW-1185">Reference proteome</keyword>
<keyword evidence="1" id="KW-0862">Zinc</keyword>
<evidence type="ECO:0000256" key="1">
    <source>
        <dbReference type="PROSITE-ProRule" id="PRU00042"/>
    </source>
</evidence>
<name>A0AAV2HQC4_LYMST</name>
<proteinExistence type="predicted"/>
<comment type="caution">
    <text evidence="3">The sequence shown here is derived from an EMBL/GenBank/DDBJ whole genome shotgun (WGS) entry which is preliminary data.</text>
</comment>
<reference evidence="3 4" key="1">
    <citation type="submission" date="2024-04" db="EMBL/GenBank/DDBJ databases">
        <authorList>
            <consortium name="Genoscope - CEA"/>
            <person name="William W."/>
        </authorList>
    </citation>
    <scope>NUCLEOTIDE SEQUENCE [LARGE SCALE GENOMIC DNA]</scope>
</reference>